<proteinExistence type="inferred from homology"/>
<feature type="transmembrane region" description="Helical" evidence="7">
    <location>
        <begin position="55"/>
        <end position="72"/>
    </location>
</feature>
<dbReference type="GO" id="GO:0005524">
    <property type="term" value="F:ATP binding"/>
    <property type="evidence" value="ECO:0007669"/>
    <property type="project" value="UniProtKB-UniRule"/>
</dbReference>
<feature type="compositionally biased region" description="Low complexity" evidence="6">
    <location>
        <begin position="18"/>
        <end position="31"/>
    </location>
</feature>
<dbReference type="InterPro" id="IPR050206">
    <property type="entry name" value="FtsK/SpoIIIE/SftA"/>
</dbReference>
<protein>
    <submittedName>
        <fullName evidence="9">DNA translocase FtsK</fullName>
    </submittedName>
</protein>
<keyword evidence="3 5" id="KW-0067">ATP-binding</keyword>
<feature type="region of interest" description="Disordered" evidence="6">
    <location>
        <begin position="236"/>
        <end position="283"/>
    </location>
</feature>
<dbReference type="RefSeq" id="WP_074522005.1">
    <property type="nucleotide sequence ID" value="NZ_FNHZ01000007.1"/>
</dbReference>
<feature type="compositionally biased region" description="Polar residues" evidence="6">
    <location>
        <begin position="413"/>
        <end position="426"/>
    </location>
</feature>
<feature type="region of interest" description="Disordered" evidence="6">
    <location>
        <begin position="1"/>
        <end position="43"/>
    </location>
</feature>
<feature type="transmembrane region" description="Helical" evidence="7">
    <location>
        <begin position="120"/>
        <end position="139"/>
    </location>
</feature>
<dbReference type="Gene3D" id="3.40.50.300">
    <property type="entry name" value="P-loop containing nucleotide triphosphate hydrolases"/>
    <property type="match status" value="1"/>
</dbReference>
<evidence type="ECO:0000313" key="9">
    <source>
        <dbReference type="EMBL" id="SDN15154.1"/>
    </source>
</evidence>
<keyword evidence="4" id="KW-0238">DNA-binding</keyword>
<dbReference type="InterPro" id="IPR036390">
    <property type="entry name" value="WH_DNA-bd_sf"/>
</dbReference>
<sequence length="942" mass="103118">MALASKNNKRPVKTVSRANSKSSSDAKTSSNKKTKGEEAKKTEEAQEEYGLKEEIVVLIAFACAAILVLSNFELAGSVGRAIKWLMFGFIGVMEYFFPFVVAGTIIFISVNKSFIKIARIKAIAVYGLMVDLAAMWQRITNVPRVEGNIFSFFTVCANDKIGGGFFGGLLCKILYPLGTVGSFVIMLALMIICIVVITEKSFIKGMKNAKTKSKEFIEVAKKDYFEYKEQNDLADYEDDEDEELERNGHFSKNANKNAIEENGQIDSTKKKKKSPARRMGRKVLGVTSDTLIERNGQGDGDINIENVEAISNPEDEYSKDIYEPDSNNQVFNGFNNVMTDEDYDDAYNDNQGDNHNDSYSDNQGDSYKESHNEAAQEASNALDEDLRADVASDNDFVSAYNAGSNAYASPNAHASSNTYENPNAHASSGARDSLTESYGQAAAKETPFEKGNQKKYHKPDINCLKRSKKTAFLGASTGKNDETARVLKQTLLNFGVAVDVVGISYGPSVTRYEIQPEQGVKVSKIVSLADDIKLSLAAADIRIEAPIPGKSAIGIEVPNKEATTVGLRELIESKEFKNAKSKLVFATGRDIAGKVILADIAKMPHMLIAGATGSGKSVCINTIITSILYNASPEDVRMILVDPKVVELSVYNGIPHLAEKVVTDPKEAAKALNWAVIEMDRRYKDFAKYGVRNLEGYNEKVVKGEIIDDQGEVVKDKKPQILIIIDELADLMMVSANEVEDAICRLAQLARAAGIHMVIATQRPSVNVVTGLIKANVPSRIAFAVSSGVDSRTILDMNGAEKLLGKGDMLYFPSNLPKPLRVQGAFISDEEVADMVEDVKRKNPPVVYDESISKTEIGAALVGQSQSQDERDPLFAEAGRFVIENEKGSIGMLQRHFKIGFNRAGRIMDQLFDAGVVGQEMGTKPRKVEMSLEDFNNNLANG</sequence>
<keyword evidence="7" id="KW-0812">Transmembrane</keyword>
<evidence type="ECO:0000256" key="5">
    <source>
        <dbReference type="PROSITE-ProRule" id="PRU00289"/>
    </source>
</evidence>
<dbReference type="GO" id="GO:0003677">
    <property type="term" value="F:DNA binding"/>
    <property type="evidence" value="ECO:0007669"/>
    <property type="project" value="UniProtKB-KW"/>
</dbReference>
<dbReference type="SUPFAM" id="SSF46785">
    <property type="entry name" value="Winged helix' DNA-binding domain"/>
    <property type="match status" value="1"/>
</dbReference>
<feature type="transmembrane region" description="Helical" evidence="7">
    <location>
        <begin position="84"/>
        <end position="108"/>
    </location>
</feature>
<name>A0A1G9Z1G7_9FIRM</name>
<accession>A0A1G9Z1G7</accession>
<organism evidence="9 10">
    <name type="scientific">Lachnospira pectinoschiza</name>
    <dbReference type="NCBI Taxonomy" id="28052"/>
    <lineage>
        <taxon>Bacteria</taxon>
        <taxon>Bacillati</taxon>
        <taxon>Bacillota</taxon>
        <taxon>Clostridia</taxon>
        <taxon>Lachnospirales</taxon>
        <taxon>Lachnospiraceae</taxon>
        <taxon>Lachnospira</taxon>
    </lineage>
</organism>
<keyword evidence="7" id="KW-0472">Membrane</keyword>
<dbReference type="InterPro" id="IPR018541">
    <property type="entry name" value="Ftsk_gamma"/>
</dbReference>
<dbReference type="Pfam" id="PF17854">
    <property type="entry name" value="FtsK_alpha"/>
    <property type="match status" value="1"/>
</dbReference>
<reference evidence="10" key="1">
    <citation type="submission" date="2016-10" db="EMBL/GenBank/DDBJ databases">
        <authorList>
            <person name="Varghese N."/>
            <person name="Submissions S."/>
        </authorList>
    </citation>
    <scope>NUCLEOTIDE SEQUENCE [LARGE SCALE GENOMIC DNA]</scope>
    <source>
        <strain evidence="10">M83</strain>
    </source>
</reference>
<evidence type="ECO:0000313" key="10">
    <source>
        <dbReference type="Proteomes" id="UP000187651"/>
    </source>
</evidence>
<dbReference type="PROSITE" id="PS50901">
    <property type="entry name" value="FTSK"/>
    <property type="match status" value="1"/>
</dbReference>
<dbReference type="Gene3D" id="1.10.10.10">
    <property type="entry name" value="Winged helix-like DNA-binding domain superfamily/Winged helix DNA-binding domain"/>
    <property type="match status" value="1"/>
</dbReference>
<dbReference type="AlphaFoldDB" id="A0A1G9Z1G7"/>
<dbReference type="Gene3D" id="3.30.980.40">
    <property type="match status" value="1"/>
</dbReference>
<gene>
    <name evidence="9" type="ORF">SAMN05216544_1983</name>
</gene>
<dbReference type="InterPro" id="IPR027417">
    <property type="entry name" value="P-loop_NTPase"/>
</dbReference>
<evidence type="ECO:0000256" key="3">
    <source>
        <dbReference type="ARBA" id="ARBA00022840"/>
    </source>
</evidence>
<feature type="compositionally biased region" description="Basic and acidic residues" evidence="6">
    <location>
        <begin position="34"/>
        <end position="43"/>
    </location>
</feature>
<feature type="region of interest" description="Disordered" evidence="6">
    <location>
        <begin position="317"/>
        <end position="381"/>
    </location>
</feature>
<dbReference type="InterPro" id="IPR036388">
    <property type="entry name" value="WH-like_DNA-bd_sf"/>
</dbReference>
<keyword evidence="7" id="KW-1133">Transmembrane helix</keyword>
<evidence type="ECO:0000256" key="6">
    <source>
        <dbReference type="SAM" id="MobiDB-lite"/>
    </source>
</evidence>
<dbReference type="EMBL" id="FNHZ01000007">
    <property type="protein sequence ID" value="SDN15154.1"/>
    <property type="molecule type" value="Genomic_DNA"/>
</dbReference>
<evidence type="ECO:0000256" key="7">
    <source>
        <dbReference type="SAM" id="Phobius"/>
    </source>
</evidence>
<dbReference type="InterPro" id="IPR003593">
    <property type="entry name" value="AAA+_ATPase"/>
</dbReference>
<keyword evidence="2 5" id="KW-0547">Nucleotide-binding</keyword>
<dbReference type="SUPFAM" id="SSF52540">
    <property type="entry name" value="P-loop containing nucleoside triphosphate hydrolases"/>
    <property type="match status" value="1"/>
</dbReference>
<evidence type="ECO:0000259" key="8">
    <source>
        <dbReference type="PROSITE" id="PS50901"/>
    </source>
</evidence>
<dbReference type="GO" id="GO:0016020">
    <property type="term" value="C:membrane"/>
    <property type="evidence" value="ECO:0007669"/>
    <property type="project" value="UniProtKB-SubCell"/>
</dbReference>
<dbReference type="PANTHER" id="PTHR22683:SF41">
    <property type="entry name" value="DNA TRANSLOCASE FTSK"/>
    <property type="match status" value="1"/>
</dbReference>
<dbReference type="SMART" id="SM00843">
    <property type="entry name" value="Ftsk_gamma"/>
    <property type="match status" value="1"/>
</dbReference>
<dbReference type="InterPro" id="IPR041027">
    <property type="entry name" value="FtsK_alpha"/>
</dbReference>
<dbReference type="Proteomes" id="UP000187651">
    <property type="component" value="Unassembled WGS sequence"/>
</dbReference>
<dbReference type="Pfam" id="PF01580">
    <property type="entry name" value="FtsK_SpoIIIE"/>
    <property type="match status" value="1"/>
</dbReference>
<dbReference type="PANTHER" id="PTHR22683">
    <property type="entry name" value="SPORULATION PROTEIN RELATED"/>
    <property type="match status" value="1"/>
</dbReference>
<keyword evidence="10" id="KW-1185">Reference proteome</keyword>
<feature type="compositionally biased region" description="Polar residues" evidence="6">
    <location>
        <begin position="325"/>
        <end position="338"/>
    </location>
</feature>
<feature type="compositionally biased region" description="Basic residues" evidence="6">
    <location>
        <begin position="269"/>
        <end position="281"/>
    </location>
</feature>
<feature type="domain" description="FtsK" evidence="8">
    <location>
        <begin position="592"/>
        <end position="792"/>
    </location>
</feature>
<comment type="similarity">
    <text evidence="1">Belongs to the FtsK/SpoIIIE/SftA family.</text>
</comment>
<feature type="transmembrane region" description="Helical" evidence="7">
    <location>
        <begin position="173"/>
        <end position="197"/>
    </location>
</feature>
<evidence type="ECO:0000256" key="1">
    <source>
        <dbReference type="ARBA" id="ARBA00006474"/>
    </source>
</evidence>
<dbReference type="InterPro" id="IPR002543">
    <property type="entry name" value="FtsK_dom"/>
</dbReference>
<evidence type="ECO:0000256" key="4">
    <source>
        <dbReference type="ARBA" id="ARBA00023125"/>
    </source>
</evidence>
<dbReference type="SMART" id="SM00382">
    <property type="entry name" value="AAA"/>
    <property type="match status" value="1"/>
</dbReference>
<dbReference type="Pfam" id="PF09397">
    <property type="entry name" value="FtsK_gamma"/>
    <property type="match status" value="1"/>
</dbReference>
<feature type="binding site" evidence="5">
    <location>
        <begin position="610"/>
        <end position="617"/>
    </location>
    <ligand>
        <name>ATP</name>
        <dbReference type="ChEBI" id="CHEBI:30616"/>
    </ligand>
</feature>
<evidence type="ECO:0000256" key="2">
    <source>
        <dbReference type="ARBA" id="ARBA00022741"/>
    </source>
</evidence>
<feature type="region of interest" description="Disordered" evidence="6">
    <location>
        <begin position="412"/>
        <end position="438"/>
    </location>
</feature>